<feature type="signal peptide" evidence="2">
    <location>
        <begin position="1"/>
        <end position="24"/>
    </location>
</feature>
<accession>A0A1I4WGN1</accession>
<sequence length="328" mass="35666">MRTSMLPRILLPMLLAACCATVEAADVTVEVAEGITLLPGQLQANHSPDGNSLIIRGNDGAVVVDTGRGNAHTQELIDLVAGLGVPLVGVVNSHWHLDHIGGNAQFRARWPGLHVYAHPSLDNALDGFHADYRKQLESYVPTLEAGSTERKRYQAELDLLKLDRQLAETDPVRESTTLDLGGRILEVHASAHSVTEGDLWMFDPSTRTLVAGDLVTLPVPMFDSACPEGWKRALGELSEVRFKRLVPGHGAPMTPAAFATYRKAFDRLLECSAASADSKTCIDGWFADAKPLVSKADESYGRTLLAYYIDGFIKPDAAGRKRWCPKAD</sequence>
<dbReference type="GO" id="GO:0017001">
    <property type="term" value="P:antibiotic catabolic process"/>
    <property type="evidence" value="ECO:0007669"/>
    <property type="project" value="UniProtKB-ARBA"/>
</dbReference>
<dbReference type="InterPro" id="IPR050855">
    <property type="entry name" value="NDM-1-like"/>
</dbReference>
<dbReference type="InterPro" id="IPR036866">
    <property type="entry name" value="RibonucZ/Hydroxyglut_hydro"/>
</dbReference>
<dbReference type="SUPFAM" id="SSF56281">
    <property type="entry name" value="Metallo-hydrolase/oxidoreductase"/>
    <property type="match status" value="1"/>
</dbReference>
<dbReference type="EMBL" id="FOVF01000005">
    <property type="protein sequence ID" value="SFN13004.1"/>
    <property type="molecule type" value="Genomic_DNA"/>
</dbReference>
<keyword evidence="5" id="KW-1185">Reference proteome</keyword>
<dbReference type="InterPro" id="IPR001279">
    <property type="entry name" value="Metallo-B-lactamas"/>
</dbReference>
<evidence type="ECO:0000259" key="3">
    <source>
        <dbReference type="SMART" id="SM00849"/>
    </source>
</evidence>
<dbReference type="Gene3D" id="3.60.15.10">
    <property type="entry name" value="Ribonuclease Z/Hydroxyacylglutathione hydrolase-like"/>
    <property type="match status" value="1"/>
</dbReference>
<proteinExistence type="inferred from homology"/>
<evidence type="ECO:0000256" key="1">
    <source>
        <dbReference type="ARBA" id="ARBA00005250"/>
    </source>
</evidence>
<dbReference type="PANTHER" id="PTHR42951">
    <property type="entry name" value="METALLO-BETA-LACTAMASE DOMAIN-CONTAINING"/>
    <property type="match status" value="1"/>
</dbReference>
<gene>
    <name evidence="4" type="ORF">SAMN05216289_10516</name>
</gene>
<keyword evidence="2" id="KW-0732">Signal</keyword>
<comment type="similarity">
    <text evidence="1">Belongs to the metallo-beta-lactamase superfamily. Class-B beta-lactamase family.</text>
</comment>
<organism evidence="4 5">
    <name type="scientific">Dokdonella immobilis</name>
    <dbReference type="NCBI Taxonomy" id="578942"/>
    <lineage>
        <taxon>Bacteria</taxon>
        <taxon>Pseudomonadati</taxon>
        <taxon>Pseudomonadota</taxon>
        <taxon>Gammaproteobacteria</taxon>
        <taxon>Lysobacterales</taxon>
        <taxon>Rhodanobacteraceae</taxon>
        <taxon>Dokdonella</taxon>
    </lineage>
</organism>
<dbReference type="CDD" id="cd16282">
    <property type="entry name" value="metallo-hydrolase-like_MBL-fold"/>
    <property type="match status" value="1"/>
</dbReference>
<name>A0A1I4WGN1_9GAMM</name>
<reference evidence="4 5" key="1">
    <citation type="submission" date="2016-10" db="EMBL/GenBank/DDBJ databases">
        <authorList>
            <person name="de Groot N.N."/>
        </authorList>
    </citation>
    <scope>NUCLEOTIDE SEQUENCE [LARGE SCALE GENOMIC DNA]</scope>
    <source>
        <strain evidence="4 5">CGMCC 1.7659</strain>
    </source>
</reference>
<evidence type="ECO:0000256" key="2">
    <source>
        <dbReference type="SAM" id="SignalP"/>
    </source>
</evidence>
<dbReference type="PANTHER" id="PTHR42951:SF4">
    <property type="entry name" value="ACYL-COENZYME A THIOESTERASE MBLAC2"/>
    <property type="match status" value="1"/>
</dbReference>
<feature type="domain" description="Metallo-beta-lactamase" evidence="3">
    <location>
        <begin position="49"/>
        <end position="249"/>
    </location>
</feature>
<dbReference type="RefSeq" id="WP_175497922.1">
    <property type="nucleotide sequence ID" value="NZ_FOVF01000005.1"/>
</dbReference>
<protein>
    <submittedName>
        <fullName evidence="4">Glyoxylase, beta-lactamase superfamily II</fullName>
    </submittedName>
</protein>
<evidence type="ECO:0000313" key="5">
    <source>
        <dbReference type="Proteomes" id="UP000198575"/>
    </source>
</evidence>
<dbReference type="Proteomes" id="UP000198575">
    <property type="component" value="Unassembled WGS sequence"/>
</dbReference>
<dbReference type="Pfam" id="PF00753">
    <property type="entry name" value="Lactamase_B"/>
    <property type="match status" value="1"/>
</dbReference>
<dbReference type="AlphaFoldDB" id="A0A1I4WGN1"/>
<dbReference type="SMART" id="SM00849">
    <property type="entry name" value="Lactamase_B"/>
    <property type="match status" value="1"/>
</dbReference>
<evidence type="ECO:0000313" key="4">
    <source>
        <dbReference type="EMBL" id="SFN13004.1"/>
    </source>
</evidence>
<feature type="chain" id="PRO_5011756666" evidence="2">
    <location>
        <begin position="25"/>
        <end position="328"/>
    </location>
</feature>
<dbReference type="STRING" id="578942.SAMN05216289_10516"/>